<dbReference type="SUPFAM" id="SSF48452">
    <property type="entry name" value="TPR-like"/>
    <property type="match status" value="3"/>
</dbReference>
<feature type="compositionally biased region" description="Polar residues" evidence="4">
    <location>
        <begin position="37"/>
        <end position="55"/>
    </location>
</feature>
<dbReference type="PROSITE" id="PS51257">
    <property type="entry name" value="PROKAR_LIPOPROTEIN"/>
    <property type="match status" value="1"/>
</dbReference>
<keyword evidence="1" id="KW-0677">Repeat</keyword>
<dbReference type="OrthoDB" id="250076at2"/>
<dbReference type="Pfam" id="PF13181">
    <property type="entry name" value="TPR_8"/>
    <property type="match status" value="1"/>
</dbReference>
<dbReference type="SMART" id="SM00028">
    <property type="entry name" value="TPR"/>
    <property type="match status" value="8"/>
</dbReference>
<protein>
    <submittedName>
        <fullName evidence="5">TPR repeat-containing protein YrrB</fullName>
    </submittedName>
</protein>
<feature type="region of interest" description="Disordered" evidence="4">
    <location>
        <begin position="441"/>
        <end position="478"/>
    </location>
</feature>
<dbReference type="PROSITE" id="PS50005">
    <property type="entry name" value="TPR"/>
    <property type="match status" value="3"/>
</dbReference>
<dbReference type="Pfam" id="PF14559">
    <property type="entry name" value="TPR_19"/>
    <property type="match status" value="1"/>
</dbReference>
<evidence type="ECO:0000313" key="5">
    <source>
        <dbReference type="EMBL" id="QDT34570.1"/>
    </source>
</evidence>
<feature type="repeat" description="TPR" evidence="3">
    <location>
        <begin position="127"/>
        <end position="160"/>
    </location>
</feature>
<dbReference type="Gene3D" id="1.25.40.10">
    <property type="entry name" value="Tetratricopeptide repeat domain"/>
    <property type="match status" value="3"/>
</dbReference>
<dbReference type="PROSITE" id="PS50293">
    <property type="entry name" value="TPR_REGION"/>
    <property type="match status" value="1"/>
</dbReference>
<feature type="repeat" description="TPR" evidence="3">
    <location>
        <begin position="231"/>
        <end position="264"/>
    </location>
</feature>
<dbReference type="PANTHER" id="PTHR44858:SF1">
    <property type="entry name" value="UDP-N-ACETYLGLUCOSAMINE--PEPTIDE N-ACETYLGLUCOSAMINYLTRANSFERASE SPINDLY-RELATED"/>
    <property type="match status" value="1"/>
</dbReference>
<keyword evidence="2 3" id="KW-0802">TPR repeat</keyword>
<feature type="compositionally biased region" description="Polar residues" evidence="4">
    <location>
        <begin position="441"/>
        <end position="450"/>
    </location>
</feature>
<dbReference type="AlphaFoldDB" id="A0A517QSF7"/>
<dbReference type="Pfam" id="PF00515">
    <property type="entry name" value="TPR_1"/>
    <property type="match status" value="1"/>
</dbReference>
<accession>A0A517QSF7</accession>
<evidence type="ECO:0000256" key="3">
    <source>
        <dbReference type="PROSITE-ProRule" id="PRU00339"/>
    </source>
</evidence>
<dbReference type="EMBL" id="CP036267">
    <property type="protein sequence ID" value="QDT34570.1"/>
    <property type="molecule type" value="Genomic_DNA"/>
</dbReference>
<dbReference type="InterPro" id="IPR050498">
    <property type="entry name" value="Ycf3"/>
</dbReference>
<evidence type="ECO:0000256" key="4">
    <source>
        <dbReference type="SAM" id="MobiDB-lite"/>
    </source>
</evidence>
<dbReference type="KEGG" id="tpol:Mal48_38320"/>
<dbReference type="Proteomes" id="UP000315724">
    <property type="component" value="Chromosome"/>
</dbReference>
<keyword evidence="6" id="KW-1185">Reference proteome</keyword>
<sequence length="478" mass="53600">MKRTISLFVLTSLIVGCGGSDAPKQVNSPQKKPAATKANSQSQDSASPSTAKSPKRVTYSQILKASDELLKKRDAKNALILLTKAIQAKPNESTAYVKRAAILADAKLFKRAISDMNAAIAIDTENPKLRNTRGYFLLLLKEYDAAERDFNKAIDLDREYPQVYNNRGLVFIGQDQHIKALNDFQMAIKLNPEYVDAYNNLGFVYLQMEDPDYPKAIETFTKVLEIDSKYLNALSNRGRAYLKLEQFDAAIADFTTAIEIQPENDQYYLHRSEAYKAAGNEELSKKDLQHVVWTQRLNEINRRIANNSKNIDLWIARGRHMLLNDRIESAERSFDNAIALDGKNVIALTDRVKLHFSQGQFTEAADLCTKALEKNDSTEIRSLRGNAYLQAGKLDEAIADYEACRRFDSLVVEAYRKRAEQRAAAGNAELAKIDSDHATKLEQQLSSQSAAEEKPVPPRAFVPVNFEKEAAAEKPAVN</sequence>
<dbReference type="RefSeq" id="WP_145202716.1">
    <property type="nucleotide sequence ID" value="NZ_CP036267.1"/>
</dbReference>
<evidence type="ECO:0000313" key="6">
    <source>
        <dbReference type="Proteomes" id="UP000315724"/>
    </source>
</evidence>
<evidence type="ECO:0000256" key="1">
    <source>
        <dbReference type="ARBA" id="ARBA00022737"/>
    </source>
</evidence>
<dbReference type="InterPro" id="IPR019734">
    <property type="entry name" value="TPR_rpt"/>
</dbReference>
<proteinExistence type="predicted"/>
<dbReference type="PANTHER" id="PTHR44858">
    <property type="entry name" value="TETRATRICOPEPTIDE REPEAT PROTEIN 6"/>
    <property type="match status" value="1"/>
</dbReference>
<reference evidence="5 6" key="1">
    <citation type="submission" date="2019-02" db="EMBL/GenBank/DDBJ databases">
        <title>Deep-cultivation of Planctomycetes and their phenomic and genomic characterization uncovers novel biology.</title>
        <authorList>
            <person name="Wiegand S."/>
            <person name="Jogler M."/>
            <person name="Boedeker C."/>
            <person name="Pinto D."/>
            <person name="Vollmers J."/>
            <person name="Rivas-Marin E."/>
            <person name="Kohn T."/>
            <person name="Peeters S.H."/>
            <person name="Heuer A."/>
            <person name="Rast P."/>
            <person name="Oberbeckmann S."/>
            <person name="Bunk B."/>
            <person name="Jeske O."/>
            <person name="Meyerdierks A."/>
            <person name="Storesund J.E."/>
            <person name="Kallscheuer N."/>
            <person name="Luecker S."/>
            <person name="Lage O.M."/>
            <person name="Pohl T."/>
            <person name="Merkel B.J."/>
            <person name="Hornburger P."/>
            <person name="Mueller R.-W."/>
            <person name="Bruemmer F."/>
            <person name="Labrenz M."/>
            <person name="Spormann A.M."/>
            <person name="Op den Camp H."/>
            <person name="Overmann J."/>
            <person name="Amann R."/>
            <person name="Jetten M.S.M."/>
            <person name="Mascher T."/>
            <person name="Medema M.H."/>
            <person name="Devos D.P."/>
            <person name="Kaster A.-K."/>
            <person name="Ovreas L."/>
            <person name="Rohde M."/>
            <person name="Galperin M.Y."/>
            <person name="Jogler C."/>
        </authorList>
    </citation>
    <scope>NUCLEOTIDE SEQUENCE [LARGE SCALE GENOMIC DNA]</scope>
    <source>
        <strain evidence="5 6">Mal48</strain>
    </source>
</reference>
<organism evidence="5 6">
    <name type="scientific">Thalassoglobus polymorphus</name>
    <dbReference type="NCBI Taxonomy" id="2527994"/>
    <lineage>
        <taxon>Bacteria</taxon>
        <taxon>Pseudomonadati</taxon>
        <taxon>Planctomycetota</taxon>
        <taxon>Planctomycetia</taxon>
        <taxon>Planctomycetales</taxon>
        <taxon>Planctomycetaceae</taxon>
        <taxon>Thalassoglobus</taxon>
    </lineage>
</organism>
<name>A0A517QSF7_9PLAN</name>
<gene>
    <name evidence="5" type="primary">yrrB_2</name>
    <name evidence="5" type="ORF">Mal48_38320</name>
</gene>
<dbReference type="InterPro" id="IPR011990">
    <property type="entry name" value="TPR-like_helical_dom_sf"/>
</dbReference>
<feature type="region of interest" description="Disordered" evidence="4">
    <location>
        <begin position="21"/>
        <end position="55"/>
    </location>
</feature>
<dbReference type="Pfam" id="PF13414">
    <property type="entry name" value="TPR_11"/>
    <property type="match status" value="1"/>
</dbReference>
<evidence type="ECO:0000256" key="2">
    <source>
        <dbReference type="ARBA" id="ARBA00022803"/>
    </source>
</evidence>
<feature type="repeat" description="TPR" evidence="3">
    <location>
        <begin position="161"/>
        <end position="194"/>
    </location>
</feature>